<dbReference type="CDD" id="cd01949">
    <property type="entry name" value="GGDEF"/>
    <property type="match status" value="1"/>
</dbReference>
<dbReference type="AlphaFoldDB" id="A0A972GPJ9"/>
<dbReference type="PROSITE" id="PS50887">
    <property type="entry name" value="GGDEF"/>
    <property type="match status" value="1"/>
</dbReference>
<dbReference type="SUPFAM" id="SSF103190">
    <property type="entry name" value="Sensory domain-like"/>
    <property type="match status" value="1"/>
</dbReference>
<evidence type="ECO:0000256" key="5">
    <source>
        <dbReference type="ARBA" id="ARBA00023136"/>
    </source>
</evidence>
<dbReference type="PANTHER" id="PTHR45138">
    <property type="entry name" value="REGULATORY COMPONENTS OF SENSORY TRANSDUCTION SYSTEM"/>
    <property type="match status" value="1"/>
</dbReference>
<name>A0A972GPJ9_9BACL</name>
<evidence type="ECO:0000256" key="6">
    <source>
        <dbReference type="SAM" id="Phobius"/>
    </source>
</evidence>
<feature type="domain" description="GGDEF" evidence="7">
    <location>
        <begin position="392"/>
        <end position="522"/>
    </location>
</feature>
<accession>A0A972GPJ9</accession>
<evidence type="ECO:0000313" key="8">
    <source>
        <dbReference type="EMBL" id="NOU94467.1"/>
    </source>
</evidence>
<dbReference type="Gene3D" id="3.30.450.20">
    <property type="entry name" value="PAS domain"/>
    <property type="match status" value="1"/>
</dbReference>
<dbReference type="Gene3D" id="3.30.70.270">
    <property type="match status" value="1"/>
</dbReference>
<dbReference type="InterPro" id="IPR029787">
    <property type="entry name" value="Nucleotide_cyclase"/>
</dbReference>
<evidence type="ECO:0000256" key="3">
    <source>
        <dbReference type="ARBA" id="ARBA00022692"/>
    </source>
</evidence>
<dbReference type="Proteomes" id="UP000641588">
    <property type="component" value="Unassembled WGS sequence"/>
</dbReference>
<dbReference type="NCBIfam" id="TIGR00254">
    <property type="entry name" value="GGDEF"/>
    <property type="match status" value="1"/>
</dbReference>
<dbReference type="RefSeq" id="WP_171652685.1">
    <property type="nucleotide sequence ID" value="NZ_WHOD01000056.1"/>
</dbReference>
<dbReference type="Pfam" id="PF02743">
    <property type="entry name" value="dCache_1"/>
    <property type="match status" value="1"/>
</dbReference>
<dbReference type="InterPro" id="IPR050469">
    <property type="entry name" value="Diguanylate_Cyclase"/>
</dbReference>
<dbReference type="InterPro" id="IPR000160">
    <property type="entry name" value="GGDEF_dom"/>
</dbReference>
<protein>
    <submittedName>
        <fullName evidence="8">Diguanylate cyclase</fullName>
    </submittedName>
</protein>
<dbReference type="CDD" id="cd12912">
    <property type="entry name" value="PDC2_MCP_like"/>
    <property type="match status" value="1"/>
</dbReference>
<sequence length="525" mass="58187">MRGSLKIRRLRLVYLIIGLVFLSISGTSTIQIIAAYKAEQASLYETTLALNYESAQKMSVTMNTLFSSMKRSLRVMSERIAKQSNANASLQRDLDLFTESTNYFNSVFIINKDSTIMNVSPMAIGATIPKLISQPALRALELRQPSISAPFITATNRLIILMTQPIYDTSGEYMGYIGGTIYLREDNILNSIFGSYTASKSYAYVVDGEGNLLYHPDKTRLGENVAKNKIVGKLTNGFDGQEEVVNTHGNSFLAGYADSDENGWGIVVQTPIEVINAESNKMIKNVVLTSLPLFLVILLVTLWLGKMLAAPFSSLAETAQKLVSGSRVADLPKAVHWNYEAYHLNETILLTMDTLQQRVDNYSIEAQTDPLTGLANRRTMDVCLANWTVENHSFSVIAMDIDHFKAVNDTYGHQLGDEVLKYLAAVVLSVMRKEDYCCRFGGEEFVVLMPDISIELAYKTAETLRKKLETHNSPTGKPITVSIGIASHPNHSSTDQTVMQCADQALYTAKRNGRNQTIAYMAKAV</sequence>
<dbReference type="Pfam" id="PF00990">
    <property type="entry name" value="GGDEF"/>
    <property type="match status" value="1"/>
</dbReference>
<evidence type="ECO:0000256" key="4">
    <source>
        <dbReference type="ARBA" id="ARBA00022989"/>
    </source>
</evidence>
<comment type="caution">
    <text evidence="8">The sequence shown here is derived from an EMBL/GenBank/DDBJ whole genome shotgun (WGS) entry which is preliminary data.</text>
</comment>
<dbReference type="GO" id="GO:0005886">
    <property type="term" value="C:plasma membrane"/>
    <property type="evidence" value="ECO:0007669"/>
    <property type="project" value="UniProtKB-SubCell"/>
</dbReference>
<dbReference type="InterPro" id="IPR043128">
    <property type="entry name" value="Rev_trsase/Diguanyl_cyclase"/>
</dbReference>
<proteinExistence type="predicted"/>
<evidence type="ECO:0000256" key="2">
    <source>
        <dbReference type="ARBA" id="ARBA00022475"/>
    </source>
</evidence>
<evidence type="ECO:0000259" key="7">
    <source>
        <dbReference type="PROSITE" id="PS50887"/>
    </source>
</evidence>
<dbReference type="PANTHER" id="PTHR45138:SF9">
    <property type="entry name" value="DIGUANYLATE CYCLASE DGCM-RELATED"/>
    <property type="match status" value="1"/>
</dbReference>
<dbReference type="SUPFAM" id="SSF55073">
    <property type="entry name" value="Nucleotide cyclase"/>
    <property type="match status" value="1"/>
</dbReference>
<dbReference type="InterPro" id="IPR033479">
    <property type="entry name" value="dCache_1"/>
</dbReference>
<dbReference type="SMART" id="SM00267">
    <property type="entry name" value="GGDEF"/>
    <property type="match status" value="1"/>
</dbReference>
<gene>
    <name evidence="8" type="ORF">GC093_14755</name>
</gene>
<keyword evidence="2" id="KW-1003">Cell membrane</keyword>
<evidence type="ECO:0000313" key="9">
    <source>
        <dbReference type="Proteomes" id="UP000641588"/>
    </source>
</evidence>
<keyword evidence="5 6" id="KW-0472">Membrane</keyword>
<dbReference type="GO" id="GO:0052621">
    <property type="term" value="F:diguanylate cyclase activity"/>
    <property type="evidence" value="ECO:0007669"/>
    <property type="project" value="TreeGrafter"/>
</dbReference>
<feature type="transmembrane region" description="Helical" evidence="6">
    <location>
        <begin position="12"/>
        <end position="36"/>
    </location>
</feature>
<keyword evidence="9" id="KW-1185">Reference proteome</keyword>
<organism evidence="8 9">
    <name type="scientific">Paenibacillus foliorum</name>
    <dbReference type="NCBI Taxonomy" id="2654974"/>
    <lineage>
        <taxon>Bacteria</taxon>
        <taxon>Bacillati</taxon>
        <taxon>Bacillota</taxon>
        <taxon>Bacilli</taxon>
        <taxon>Bacillales</taxon>
        <taxon>Paenibacillaceae</taxon>
        <taxon>Paenibacillus</taxon>
    </lineage>
</organism>
<evidence type="ECO:0000256" key="1">
    <source>
        <dbReference type="ARBA" id="ARBA00004651"/>
    </source>
</evidence>
<reference evidence="8" key="1">
    <citation type="submission" date="2019-10" db="EMBL/GenBank/DDBJ databases">
        <title>Description of Paenibacillus glebae sp. nov.</title>
        <authorList>
            <person name="Carlier A."/>
            <person name="Qi S."/>
        </authorList>
    </citation>
    <scope>NUCLEOTIDE SEQUENCE</scope>
    <source>
        <strain evidence="8">LMG 31456</strain>
    </source>
</reference>
<keyword evidence="3 6" id="KW-0812">Transmembrane</keyword>
<dbReference type="EMBL" id="WHOD01000056">
    <property type="protein sequence ID" value="NOU94467.1"/>
    <property type="molecule type" value="Genomic_DNA"/>
</dbReference>
<keyword evidence="4 6" id="KW-1133">Transmembrane helix</keyword>
<comment type="subcellular location">
    <subcellularLocation>
        <location evidence="1">Cell membrane</location>
        <topology evidence="1">Multi-pass membrane protein</topology>
    </subcellularLocation>
</comment>
<dbReference type="FunFam" id="3.30.70.270:FF:000001">
    <property type="entry name" value="Diguanylate cyclase domain protein"/>
    <property type="match status" value="1"/>
</dbReference>
<dbReference type="InterPro" id="IPR029151">
    <property type="entry name" value="Sensor-like_sf"/>
</dbReference>